<sequence length="88" mass="9510">MARFFFHLHDCGTLIADDEGRDFLDMNDAVKQAKIEARALLAAEVAEGKLCLGCRIEVVEESTGRAIIVPFAATVHLESAVADKPPAI</sequence>
<dbReference type="EMBL" id="JACIJF010000031">
    <property type="protein sequence ID" value="MBB5712922.1"/>
    <property type="molecule type" value="Genomic_DNA"/>
</dbReference>
<dbReference type="Proteomes" id="UP000527143">
    <property type="component" value="Unassembled WGS sequence"/>
</dbReference>
<proteinExistence type="predicted"/>
<evidence type="ECO:0000313" key="2">
    <source>
        <dbReference type="EMBL" id="MBB5712922.1"/>
    </source>
</evidence>
<feature type="domain" description="DUF6894" evidence="1">
    <location>
        <begin position="3"/>
        <end position="71"/>
    </location>
</feature>
<comment type="caution">
    <text evidence="2">The sequence shown here is derived from an EMBL/GenBank/DDBJ whole genome shotgun (WGS) entry which is preliminary data.</text>
</comment>
<organism evidence="2 3">
    <name type="scientific">Sphingomonas xinjiangensis</name>
    <dbReference type="NCBI Taxonomy" id="643568"/>
    <lineage>
        <taxon>Bacteria</taxon>
        <taxon>Pseudomonadati</taxon>
        <taxon>Pseudomonadota</taxon>
        <taxon>Alphaproteobacteria</taxon>
        <taxon>Sphingomonadales</taxon>
        <taxon>Sphingomonadaceae</taxon>
        <taxon>Sphingomonas</taxon>
    </lineage>
</organism>
<reference evidence="2 3" key="1">
    <citation type="submission" date="2020-08" db="EMBL/GenBank/DDBJ databases">
        <title>Genomic Encyclopedia of Type Strains, Phase IV (KMG-IV): sequencing the most valuable type-strain genomes for metagenomic binning, comparative biology and taxonomic classification.</title>
        <authorList>
            <person name="Goeker M."/>
        </authorList>
    </citation>
    <scope>NUCLEOTIDE SEQUENCE [LARGE SCALE GENOMIC DNA]</scope>
    <source>
        <strain evidence="2 3">DSM 26736</strain>
    </source>
</reference>
<protein>
    <recommendedName>
        <fullName evidence="1">DUF6894 domain-containing protein</fullName>
    </recommendedName>
</protein>
<evidence type="ECO:0000313" key="3">
    <source>
        <dbReference type="Proteomes" id="UP000527143"/>
    </source>
</evidence>
<evidence type="ECO:0000259" key="1">
    <source>
        <dbReference type="Pfam" id="PF21834"/>
    </source>
</evidence>
<accession>A0A840YTE8</accession>
<gene>
    <name evidence="2" type="ORF">FHT02_004184</name>
</gene>
<keyword evidence="3" id="KW-1185">Reference proteome</keyword>
<dbReference type="AlphaFoldDB" id="A0A840YTE8"/>
<dbReference type="RefSeq" id="WP_184091804.1">
    <property type="nucleotide sequence ID" value="NZ_JACIJF010000031.1"/>
</dbReference>
<dbReference type="InterPro" id="IPR054189">
    <property type="entry name" value="DUF6894"/>
</dbReference>
<name>A0A840YTE8_9SPHN</name>
<dbReference type="Pfam" id="PF21834">
    <property type="entry name" value="DUF6894"/>
    <property type="match status" value="1"/>
</dbReference>